<dbReference type="Gene3D" id="1.25.40.20">
    <property type="entry name" value="Ankyrin repeat-containing domain"/>
    <property type="match status" value="1"/>
</dbReference>
<feature type="region of interest" description="Disordered" evidence="1">
    <location>
        <begin position="1"/>
        <end position="39"/>
    </location>
</feature>
<feature type="compositionally biased region" description="Basic and acidic residues" evidence="1">
    <location>
        <begin position="1"/>
        <end position="21"/>
    </location>
</feature>
<evidence type="ECO:0000313" key="3">
    <source>
        <dbReference type="Proteomes" id="UP001527925"/>
    </source>
</evidence>
<dbReference type="EMBL" id="JADGIZ020000013">
    <property type="protein sequence ID" value="KAL2917033.1"/>
    <property type="molecule type" value="Genomic_DNA"/>
</dbReference>
<protein>
    <recommendedName>
        <fullName evidence="4">Ankyrin repeat protein</fullName>
    </recommendedName>
</protein>
<proteinExistence type="predicted"/>
<reference evidence="2 3" key="1">
    <citation type="submission" date="2023-09" db="EMBL/GenBank/DDBJ databases">
        <title>Pangenome analysis of Batrachochytrium dendrobatidis and related Chytrids.</title>
        <authorList>
            <person name="Yacoub M.N."/>
            <person name="Stajich J.E."/>
            <person name="James T.Y."/>
        </authorList>
    </citation>
    <scope>NUCLEOTIDE SEQUENCE [LARGE SCALE GENOMIC DNA]</scope>
    <source>
        <strain evidence="2 3">JEL0888</strain>
    </source>
</reference>
<keyword evidence="3" id="KW-1185">Reference proteome</keyword>
<comment type="caution">
    <text evidence="2">The sequence shown here is derived from an EMBL/GenBank/DDBJ whole genome shotgun (WGS) entry which is preliminary data.</text>
</comment>
<evidence type="ECO:0000313" key="2">
    <source>
        <dbReference type="EMBL" id="KAL2917033.1"/>
    </source>
</evidence>
<organism evidence="2 3">
    <name type="scientific">Polyrhizophydium stewartii</name>
    <dbReference type="NCBI Taxonomy" id="2732419"/>
    <lineage>
        <taxon>Eukaryota</taxon>
        <taxon>Fungi</taxon>
        <taxon>Fungi incertae sedis</taxon>
        <taxon>Chytridiomycota</taxon>
        <taxon>Chytridiomycota incertae sedis</taxon>
        <taxon>Chytridiomycetes</taxon>
        <taxon>Rhizophydiales</taxon>
        <taxon>Rhizophydiales incertae sedis</taxon>
        <taxon>Polyrhizophydium</taxon>
    </lineage>
</organism>
<accession>A0ABR4NBW7</accession>
<dbReference type="Proteomes" id="UP001527925">
    <property type="component" value="Unassembled WGS sequence"/>
</dbReference>
<dbReference type="InterPro" id="IPR052050">
    <property type="entry name" value="SecEffector_AnkRepeat"/>
</dbReference>
<gene>
    <name evidence="2" type="ORF">HK105_203465</name>
</gene>
<dbReference type="PANTHER" id="PTHR46586:SF3">
    <property type="entry name" value="ANKYRIN REPEAT-CONTAINING PROTEIN"/>
    <property type="match status" value="1"/>
</dbReference>
<dbReference type="InterPro" id="IPR036770">
    <property type="entry name" value="Ankyrin_rpt-contain_sf"/>
</dbReference>
<evidence type="ECO:0008006" key="4">
    <source>
        <dbReference type="Google" id="ProtNLM"/>
    </source>
</evidence>
<evidence type="ECO:0000256" key="1">
    <source>
        <dbReference type="SAM" id="MobiDB-lite"/>
    </source>
</evidence>
<name>A0ABR4NBW7_9FUNG</name>
<dbReference type="SUPFAM" id="SSF140860">
    <property type="entry name" value="Pseudo ankyrin repeat-like"/>
    <property type="match status" value="1"/>
</dbReference>
<sequence>MRPAREVEEERRWRTQVEKKRTAGQRRQHPRAPPLPVGASHWDRLPAELHDMIIKVSSPLTKLVVGAMTPDQLEAASNEEKQQAWEDAFATYWQGNLGLLPIITLDTESILHINSRGMHERVSALRILEISEELSRCALARDWFDLIDLDDDQVQLANNAAAVGALWLLRELIDDRLSVGPSDRLASTAARYGQLSVIKYLHERSPDRSWSTKVATVAIITGHIDVAEWLLANRSEGCDPGQLAEVIEHNHPALYVKMVVDRGWMEVDKRAVRQAAESGSVELMQYLRTKGGDEMFTNDLIDEAAKNSAAMLQWLHREFGFVPTTWALTNSVFRGDVVSVRWLLETFPGVRWDPRSAHRTLKLNHKRDNKCIPVLRQWAAQHGQRFDD</sequence>
<dbReference type="PANTHER" id="PTHR46586">
    <property type="entry name" value="ANKYRIN REPEAT-CONTAINING PROTEIN"/>
    <property type="match status" value="1"/>
</dbReference>